<reference evidence="1" key="1">
    <citation type="submission" date="2022-04" db="EMBL/GenBank/DDBJ databases">
        <title>Jade perch genome.</title>
        <authorList>
            <person name="Chao B."/>
        </authorList>
    </citation>
    <scope>NUCLEOTIDE SEQUENCE</scope>
    <source>
        <strain evidence="1">CB-2022</strain>
    </source>
</reference>
<feature type="non-terminal residue" evidence="1">
    <location>
        <position position="1"/>
    </location>
</feature>
<evidence type="ECO:0000313" key="1">
    <source>
        <dbReference type="EMBL" id="KAI3356218.1"/>
    </source>
</evidence>
<name>A0ACB8VLR6_9TELE</name>
<organism evidence="1 2">
    <name type="scientific">Scortum barcoo</name>
    <name type="common">barcoo grunter</name>
    <dbReference type="NCBI Taxonomy" id="214431"/>
    <lineage>
        <taxon>Eukaryota</taxon>
        <taxon>Metazoa</taxon>
        <taxon>Chordata</taxon>
        <taxon>Craniata</taxon>
        <taxon>Vertebrata</taxon>
        <taxon>Euteleostomi</taxon>
        <taxon>Actinopterygii</taxon>
        <taxon>Neopterygii</taxon>
        <taxon>Teleostei</taxon>
        <taxon>Neoteleostei</taxon>
        <taxon>Acanthomorphata</taxon>
        <taxon>Eupercaria</taxon>
        <taxon>Centrarchiformes</taxon>
        <taxon>Terapontoidei</taxon>
        <taxon>Terapontidae</taxon>
        <taxon>Scortum</taxon>
    </lineage>
</organism>
<comment type="caution">
    <text evidence="1">The sequence shown here is derived from an EMBL/GenBank/DDBJ whole genome shotgun (WGS) entry which is preliminary data.</text>
</comment>
<dbReference type="Proteomes" id="UP000831701">
    <property type="component" value="Chromosome 20"/>
</dbReference>
<evidence type="ECO:0000313" key="2">
    <source>
        <dbReference type="Proteomes" id="UP000831701"/>
    </source>
</evidence>
<dbReference type="EMBL" id="CM041550">
    <property type="protein sequence ID" value="KAI3356218.1"/>
    <property type="molecule type" value="Genomic_DNA"/>
</dbReference>
<protein>
    <submittedName>
        <fullName evidence="1">Uncharacterized protein</fullName>
    </submittedName>
</protein>
<accession>A0ACB8VLR6</accession>
<sequence>RSCCTFRHTERKPQMDLVYSSGVLVIQHLQNNYREQHNFLNFMSTVGDPRNIFSVYFPLWFHISQNVGTKMIWVAVIGDWFNLISKWILFEQRPYWWVRETHFYHNNTFPHLEQFHITCETGPGSPSGHAMGSSCVWHVMITSALNFSRPPSTVTSVQSFQRFRLLRSCLWMTFWVIQISVCISRVFIATHFPHQVILGLLAGILVAKAFDHIPSVYNASLKVYLQTSVFLSSFAVCFFFILKSTGMDPLWSVTKAKTWCANPEWIHLDTTPFAGLVRNLGALFGLGLAVNSQMFIQSCKGKNSYKIRFKLMCVTATLTSLQLYDFIKMPTHSEGLFYVLSFCKSASVPLGVVAVIPYCVHFLIGDEDRKLA</sequence>
<gene>
    <name evidence="1" type="ORF">L3Q82_017467</name>
</gene>
<keyword evidence="2" id="KW-1185">Reference proteome</keyword>
<proteinExistence type="predicted"/>